<protein>
    <recommendedName>
        <fullName evidence="2">RBR-type E3 ubiquitin transferase</fullName>
        <ecNumber evidence="2">2.3.2.31</ecNumber>
    </recommendedName>
</protein>
<dbReference type="PROSITE" id="PS51873">
    <property type="entry name" value="TRIAD"/>
    <property type="match status" value="1"/>
</dbReference>
<organism evidence="11 12">
    <name type="scientific">Trametes cubensis</name>
    <dbReference type="NCBI Taxonomy" id="1111947"/>
    <lineage>
        <taxon>Eukaryota</taxon>
        <taxon>Fungi</taxon>
        <taxon>Dikarya</taxon>
        <taxon>Basidiomycota</taxon>
        <taxon>Agaricomycotina</taxon>
        <taxon>Agaricomycetes</taxon>
        <taxon>Polyporales</taxon>
        <taxon>Polyporaceae</taxon>
        <taxon>Trametes</taxon>
    </lineage>
</organism>
<dbReference type="GO" id="GO:0008270">
    <property type="term" value="F:zinc ion binding"/>
    <property type="evidence" value="ECO:0007669"/>
    <property type="project" value="UniProtKB-KW"/>
</dbReference>
<dbReference type="InterPro" id="IPR044066">
    <property type="entry name" value="TRIAD_supradom"/>
</dbReference>
<feature type="region of interest" description="Disordered" evidence="9">
    <location>
        <begin position="1"/>
        <end position="63"/>
    </location>
</feature>
<evidence type="ECO:0000256" key="6">
    <source>
        <dbReference type="ARBA" id="ARBA00022771"/>
    </source>
</evidence>
<keyword evidence="4" id="KW-0479">Metal-binding</keyword>
<dbReference type="InterPro" id="IPR013083">
    <property type="entry name" value="Znf_RING/FYVE/PHD"/>
</dbReference>
<dbReference type="Pfam" id="PF01485">
    <property type="entry name" value="IBR"/>
    <property type="match status" value="1"/>
</dbReference>
<dbReference type="EC" id="2.3.2.31" evidence="2"/>
<dbReference type="GO" id="GO:0061630">
    <property type="term" value="F:ubiquitin protein ligase activity"/>
    <property type="evidence" value="ECO:0007669"/>
    <property type="project" value="UniProtKB-EC"/>
</dbReference>
<evidence type="ECO:0000256" key="4">
    <source>
        <dbReference type="ARBA" id="ARBA00022723"/>
    </source>
</evidence>
<dbReference type="CDD" id="cd22584">
    <property type="entry name" value="Rcat_RBR_unk"/>
    <property type="match status" value="1"/>
</dbReference>
<comment type="catalytic activity">
    <reaction evidence="1">
        <text>[E2 ubiquitin-conjugating enzyme]-S-ubiquitinyl-L-cysteine + [acceptor protein]-L-lysine = [E2 ubiquitin-conjugating enzyme]-L-cysteine + [acceptor protein]-N(6)-ubiquitinyl-L-lysine.</text>
        <dbReference type="EC" id="2.3.2.31"/>
    </reaction>
</comment>
<dbReference type="SUPFAM" id="SSF57850">
    <property type="entry name" value="RING/U-box"/>
    <property type="match status" value="3"/>
</dbReference>
<reference evidence="11" key="1">
    <citation type="submission" date="2022-11" db="EMBL/GenBank/DDBJ databases">
        <title>Genome Sequence of Cubamyces cubensis.</title>
        <authorList>
            <person name="Buettner E."/>
        </authorList>
    </citation>
    <scope>NUCLEOTIDE SEQUENCE</scope>
    <source>
        <strain evidence="11">MPL-01</strain>
    </source>
</reference>
<evidence type="ECO:0000256" key="7">
    <source>
        <dbReference type="ARBA" id="ARBA00022786"/>
    </source>
</evidence>
<dbReference type="GO" id="GO:0016567">
    <property type="term" value="P:protein ubiquitination"/>
    <property type="evidence" value="ECO:0007669"/>
    <property type="project" value="InterPro"/>
</dbReference>
<dbReference type="AlphaFoldDB" id="A0AAD7TJ83"/>
<keyword evidence="7" id="KW-0833">Ubl conjugation pathway</keyword>
<dbReference type="Gene3D" id="1.20.120.1750">
    <property type="match status" value="1"/>
</dbReference>
<proteinExistence type="predicted"/>
<keyword evidence="5" id="KW-0677">Repeat</keyword>
<dbReference type="Proteomes" id="UP001215151">
    <property type="component" value="Unassembled WGS sequence"/>
</dbReference>
<evidence type="ECO:0000256" key="5">
    <source>
        <dbReference type="ARBA" id="ARBA00022737"/>
    </source>
</evidence>
<dbReference type="InterPro" id="IPR002867">
    <property type="entry name" value="IBR_dom"/>
</dbReference>
<keyword evidence="6" id="KW-0863">Zinc-finger</keyword>
<evidence type="ECO:0000313" key="11">
    <source>
        <dbReference type="EMBL" id="KAJ8457571.1"/>
    </source>
</evidence>
<evidence type="ECO:0000256" key="3">
    <source>
        <dbReference type="ARBA" id="ARBA00022679"/>
    </source>
</evidence>
<dbReference type="SMART" id="SM00647">
    <property type="entry name" value="IBR"/>
    <property type="match status" value="2"/>
</dbReference>
<dbReference type="EMBL" id="JAPEVG010000547">
    <property type="protein sequence ID" value="KAJ8457571.1"/>
    <property type="molecule type" value="Genomic_DNA"/>
</dbReference>
<dbReference type="PANTHER" id="PTHR11685">
    <property type="entry name" value="RBR FAMILY RING FINGER AND IBR DOMAIN-CONTAINING"/>
    <property type="match status" value="1"/>
</dbReference>
<gene>
    <name evidence="11" type="ORF">ONZ51_g11455</name>
</gene>
<keyword evidence="12" id="KW-1185">Reference proteome</keyword>
<sequence length="296" mass="33016">MNQHLPRSFDWDDVVSSMPQEDARTGASNSDDNGSFELTRNSPPSASEDEEFPWRIPESPSAYPQASVAPASSVARGSLCTVCREPVRIKDMVRLQCGHVYDTSCMKAMYQRAIDDESAYPPKCCGNPIALSGVRTHLDPVLAAAFQRKEQEYRTANRVYCHNPRCSTFLRAATTFPVPSLCPTCKSRTCAQCKQRDHPGYGCSSHSKDESVLKMGRENGWKRCHFCQHLIELDIGCYHVRCRCGKEFCYKCGVAWKGCTCDLFYVPPEEDPAPSPPKLRWLSGPGLSANDSGSRR</sequence>
<comment type="caution">
    <text evidence="11">The sequence shown here is derived from an EMBL/GenBank/DDBJ whole genome shotgun (WGS) entry which is preliminary data.</text>
</comment>
<dbReference type="Gene3D" id="3.30.40.10">
    <property type="entry name" value="Zinc/RING finger domain, C3HC4 (zinc finger)"/>
    <property type="match status" value="1"/>
</dbReference>
<evidence type="ECO:0000313" key="12">
    <source>
        <dbReference type="Proteomes" id="UP001215151"/>
    </source>
</evidence>
<evidence type="ECO:0000256" key="9">
    <source>
        <dbReference type="SAM" id="MobiDB-lite"/>
    </source>
</evidence>
<evidence type="ECO:0000256" key="1">
    <source>
        <dbReference type="ARBA" id="ARBA00001798"/>
    </source>
</evidence>
<evidence type="ECO:0000256" key="2">
    <source>
        <dbReference type="ARBA" id="ARBA00012251"/>
    </source>
</evidence>
<evidence type="ECO:0000256" key="8">
    <source>
        <dbReference type="ARBA" id="ARBA00022833"/>
    </source>
</evidence>
<evidence type="ECO:0000259" key="10">
    <source>
        <dbReference type="PROSITE" id="PS51873"/>
    </source>
</evidence>
<feature type="compositionally biased region" description="Polar residues" evidence="9">
    <location>
        <begin position="26"/>
        <end position="45"/>
    </location>
</feature>
<accession>A0AAD7TJ83</accession>
<feature type="region of interest" description="Disordered" evidence="9">
    <location>
        <begin position="270"/>
        <end position="296"/>
    </location>
</feature>
<dbReference type="InterPro" id="IPR031127">
    <property type="entry name" value="E3_UB_ligase_RBR"/>
</dbReference>
<name>A0AAD7TJ83_9APHY</name>
<keyword evidence="3" id="KW-0808">Transferase</keyword>
<feature type="domain" description="RING-type" evidence="10">
    <location>
        <begin position="76"/>
        <end position="271"/>
    </location>
</feature>
<keyword evidence="8" id="KW-0862">Zinc</keyword>